<protein>
    <submittedName>
        <fullName evidence="1">Uncharacterized protein</fullName>
    </submittedName>
</protein>
<dbReference type="Proteomes" id="UP000798662">
    <property type="component" value="Chromosome 2"/>
</dbReference>
<proteinExistence type="predicted"/>
<dbReference type="EMBL" id="CM020619">
    <property type="protein sequence ID" value="KAK1864536.1"/>
    <property type="molecule type" value="Genomic_DNA"/>
</dbReference>
<accession>A0ACC3C3I6</accession>
<keyword evidence="2" id="KW-1185">Reference proteome</keyword>
<name>A0ACC3C3I6_PYRYE</name>
<reference evidence="1" key="1">
    <citation type="submission" date="2019-11" db="EMBL/GenBank/DDBJ databases">
        <title>Nori genome reveals adaptations in red seaweeds to the harsh intertidal environment.</title>
        <authorList>
            <person name="Wang D."/>
            <person name="Mao Y."/>
        </authorList>
    </citation>
    <scope>NUCLEOTIDE SEQUENCE</scope>
    <source>
        <tissue evidence="1">Gametophyte</tissue>
    </source>
</reference>
<organism evidence="1 2">
    <name type="scientific">Pyropia yezoensis</name>
    <name type="common">Susabi-nori</name>
    <name type="synonym">Porphyra yezoensis</name>
    <dbReference type="NCBI Taxonomy" id="2788"/>
    <lineage>
        <taxon>Eukaryota</taxon>
        <taxon>Rhodophyta</taxon>
        <taxon>Bangiophyceae</taxon>
        <taxon>Bangiales</taxon>
        <taxon>Bangiaceae</taxon>
        <taxon>Pyropia</taxon>
    </lineage>
</organism>
<gene>
    <name evidence="1" type="ORF">I4F81_007082</name>
</gene>
<evidence type="ECO:0000313" key="1">
    <source>
        <dbReference type="EMBL" id="KAK1864536.1"/>
    </source>
</evidence>
<comment type="caution">
    <text evidence="1">The sequence shown here is derived from an EMBL/GenBank/DDBJ whole genome shotgun (WGS) entry which is preliminary data.</text>
</comment>
<sequence length="117" mass="12025">MGGVWGGFLGHYVLLCGYDAAADEFEMRDPASRRDVCWIKGDVLEAARRAFGTDEDIIAVAPADGLSLPSAPRPPPPLAARGAGGAPQQLQQDGGPRPAVPPGATVFASTVATTGRP</sequence>
<evidence type="ECO:0000313" key="2">
    <source>
        <dbReference type="Proteomes" id="UP000798662"/>
    </source>
</evidence>